<gene>
    <name evidence="2" type="ORF">D0Y96_18295</name>
</gene>
<evidence type="ECO:0000313" key="3">
    <source>
        <dbReference type="Proteomes" id="UP000264702"/>
    </source>
</evidence>
<dbReference type="EMBL" id="QVQT01000007">
    <property type="protein sequence ID" value="RFU15093.1"/>
    <property type="molecule type" value="Genomic_DNA"/>
</dbReference>
<dbReference type="SUPFAM" id="SSF46785">
    <property type="entry name" value="Winged helix' DNA-binding domain"/>
    <property type="match status" value="1"/>
</dbReference>
<dbReference type="InterPro" id="IPR011991">
    <property type="entry name" value="ArsR-like_HTH"/>
</dbReference>
<dbReference type="CDD" id="cd00090">
    <property type="entry name" value="HTH_ARSR"/>
    <property type="match status" value="1"/>
</dbReference>
<dbReference type="GO" id="GO:0006355">
    <property type="term" value="P:regulation of DNA-templated transcription"/>
    <property type="evidence" value="ECO:0007669"/>
    <property type="project" value="UniProtKB-ARBA"/>
</dbReference>
<dbReference type="Gene3D" id="1.10.10.10">
    <property type="entry name" value="Winged helix-like DNA-binding domain superfamily/Winged helix DNA-binding domain"/>
    <property type="match status" value="1"/>
</dbReference>
<dbReference type="SUPFAM" id="SSF81301">
    <property type="entry name" value="Nucleotidyltransferase"/>
    <property type="match status" value="1"/>
</dbReference>
<organism evidence="2 3">
    <name type="scientific">Paracidobacterium acidisoli</name>
    <dbReference type="NCBI Taxonomy" id="2303751"/>
    <lineage>
        <taxon>Bacteria</taxon>
        <taxon>Pseudomonadati</taxon>
        <taxon>Acidobacteriota</taxon>
        <taxon>Terriglobia</taxon>
        <taxon>Terriglobales</taxon>
        <taxon>Acidobacteriaceae</taxon>
        <taxon>Paracidobacterium</taxon>
    </lineage>
</organism>
<accession>A0A372IKI8</accession>
<dbReference type="InterPro" id="IPR036388">
    <property type="entry name" value="WH-like_DNA-bd_sf"/>
</dbReference>
<proteinExistence type="predicted"/>
<protein>
    <recommendedName>
        <fullName evidence="1">Polymerase nucleotidyl transferase domain-containing protein</fullName>
    </recommendedName>
</protein>
<name>A0A372IKI8_9BACT</name>
<dbReference type="InterPro" id="IPR002934">
    <property type="entry name" value="Polymerase_NTP_transf_dom"/>
</dbReference>
<dbReference type="InterPro" id="IPR043519">
    <property type="entry name" value="NT_sf"/>
</dbReference>
<dbReference type="InterPro" id="IPR036390">
    <property type="entry name" value="WH_DNA-bd_sf"/>
</dbReference>
<dbReference type="CDD" id="cd05403">
    <property type="entry name" value="NT_KNTase_like"/>
    <property type="match status" value="1"/>
</dbReference>
<feature type="domain" description="Polymerase nucleotidyl transferase" evidence="1">
    <location>
        <begin position="103"/>
        <end position="159"/>
    </location>
</feature>
<evidence type="ECO:0000313" key="2">
    <source>
        <dbReference type="EMBL" id="RFU15093.1"/>
    </source>
</evidence>
<sequence>MRNNIRDMRKDFTLAALISPTRQGVLTTLFLRPEKEWYLSELAASLGTGPSSLQREVDALIRVGILKKRVDGRRSYVQANEDSPIFPELRGLVEKTSGIVPMLVDAVKRTKGLKIAFIYGSLARGEEGAESDVDVMLLGNVSTMELSPKLRAVEVAVGRQVNPTVFSLDEFAKKVTEKNHFLRTVLRNKKIMLVGTEDELENIARRAEDSRAPVEQTGTR</sequence>
<keyword evidence="3" id="KW-1185">Reference proteome</keyword>
<evidence type="ECO:0000259" key="1">
    <source>
        <dbReference type="Pfam" id="PF01909"/>
    </source>
</evidence>
<dbReference type="Proteomes" id="UP000264702">
    <property type="component" value="Unassembled WGS sequence"/>
</dbReference>
<dbReference type="Gene3D" id="3.30.460.10">
    <property type="entry name" value="Beta Polymerase, domain 2"/>
    <property type="match status" value="1"/>
</dbReference>
<reference evidence="2 3" key="1">
    <citation type="submission" date="2018-08" db="EMBL/GenBank/DDBJ databases">
        <title>Acidipila sp. 4G-K13, an acidobacterium isolated from forest soil.</title>
        <authorList>
            <person name="Gao Z.-H."/>
            <person name="Qiu L.-H."/>
        </authorList>
    </citation>
    <scope>NUCLEOTIDE SEQUENCE [LARGE SCALE GENOMIC DNA]</scope>
    <source>
        <strain evidence="2 3">4G-K13</strain>
    </source>
</reference>
<dbReference type="AlphaFoldDB" id="A0A372IKI8"/>
<comment type="caution">
    <text evidence="2">The sequence shown here is derived from an EMBL/GenBank/DDBJ whole genome shotgun (WGS) entry which is preliminary data.</text>
</comment>
<dbReference type="GO" id="GO:0016779">
    <property type="term" value="F:nucleotidyltransferase activity"/>
    <property type="evidence" value="ECO:0007669"/>
    <property type="project" value="InterPro"/>
</dbReference>
<dbReference type="Pfam" id="PF01909">
    <property type="entry name" value="NTP_transf_2"/>
    <property type="match status" value="1"/>
</dbReference>